<proteinExistence type="predicted"/>
<accession>A0A2N1NBC9</accession>
<sequence>MEITMIKEKEANKKNEITMGSNFLIDLHVSIILDKILLFKSVTTTKEFNALQLHEWSVFCRIFDSYKGDKVKQKIIGRIIALSTYYSVYNLDQKLVYTEFNNKIMDSDNGLCIPLSGFGSDLKRTIRMDGFRIAISTKCLHTMEIINSANFGSMLR</sequence>
<comment type="caution">
    <text evidence="1">The sequence shown here is derived from an EMBL/GenBank/DDBJ whole genome shotgun (WGS) entry which is preliminary data.</text>
</comment>
<dbReference type="AlphaFoldDB" id="A0A2N1NBC9"/>
<reference evidence="1 2" key="1">
    <citation type="submission" date="2016-04" db="EMBL/GenBank/DDBJ databases">
        <title>Genome analyses suggest a sexual origin of heterokaryosis in a supposedly ancient asexual fungus.</title>
        <authorList>
            <person name="Ropars J."/>
            <person name="Sedzielewska K."/>
            <person name="Noel J."/>
            <person name="Charron P."/>
            <person name="Farinelli L."/>
            <person name="Marton T."/>
            <person name="Kruger M."/>
            <person name="Pelin A."/>
            <person name="Brachmann A."/>
            <person name="Corradi N."/>
        </authorList>
    </citation>
    <scope>NUCLEOTIDE SEQUENCE [LARGE SCALE GENOMIC DNA]</scope>
    <source>
        <strain evidence="1 2">C2</strain>
    </source>
</reference>
<evidence type="ECO:0000313" key="2">
    <source>
        <dbReference type="Proteomes" id="UP000233469"/>
    </source>
</evidence>
<name>A0A2N1NBC9_9GLOM</name>
<gene>
    <name evidence="1" type="ORF">RhiirC2_865798</name>
</gene>
<dbReference type="EMBL" id="LLXL01000547">
    <property type="protein sequence ID" value="PKK71120.1"/>
    <property type="molecule type" value="Genomic_DNA"/>
</dbReference>
<evidence type="ECO:0000313" key="1">
    <source>
        <dbReference type="EMBL" id="PKK71120.1"/>
    </source>
</evidence>
<protein>
    <submittedName>
        <fullName evidence="1">Uncharacterized protein</fullName>
    </submittedName>
</protein>
<organism evidence="1 2">
    <name type="scientific">Rhizophagus irregularis</name>
    <dbReference type="NCBI Taxonomy" id="588596"/>
    <lineage>
        <taxon>Eukaryota</taxon>
        <taxon>Fungi</taxon>
        <taxon>Fungi incertae sedis</taxon>
        <taxon>Mucoromycota</taxon>
        <taxon>Glomeromycotina</taxon>
        <taxon>Glomeromycetes</taxon>
        <taxon>Glomerales</taxon>
        <taxon>Glomeraceae</taxon>
        <taxon>Rhizophagus</taxon>
    </lineage>
</organism>
<reference evidence="1 2" key="2">
    <citation type="submission" date="2017-10" db="EMBL/GenBank/DDBJ databases">
        <title>Extensive intraspecific genome diversity in a model arbuscular mycorrhizal fungus.</title>
        <authorList>
            <person name="Chen E.C.H."/>
            <person name="Morin E."/>
            <person name="Baudet D."/>
            <person name="Noel J."/>
            <person name="Ndikumana S."/>
            <person name="Charron P."/>
            <person name="St-Onge C."/>
            <person name="Giorgi J."/>
            <person name="Grigoriev I.V."/>
            <person name="Roux C."/>
            <person name="Martin F.M."/>
            <person name="Corradi N."/>
        </authorList>
    </citation>
    <scope>NUCLEOTIDE SEQUENCE [LARGE SCALE GENOMIC DNA]</scope>
    <source>
        <strain evidence="1 2">C2</strain>
    </source>
</reference>
<dbReference type="Proteomes" id="UP000233469">
    <property type="component" value="Unassembled WGS sequence"/>
</dbReference>